<sequence>MEEVRSGLEESPDGPGDSLSQEKRSETGPQNDVAFSYSEECPWVPADSPENIRIRLIELDPSPQAFARSDCKYKHLLWNKESPTNPKPDPLTCRISWHPLSTVKPFKALSYTWGESIFTKPIMVNGKKLLITPTLETALLHLRHSSEKMTLWIDQICIDQRNDSEKTEQVKEMGRIYRAADEVLVWLGPAADNSDAFMDVWRRVGKRAEDWGMMGYYTRENFPTLQRIMGQADPEDVKTREFLEILRECTPLFTLPVLEGMAAWYARPWFTRVWVLQEFGLAAAPTFICGDRRVTGDQALLAAQIVGQCIAHCLEHFPNWPEDRDRVIALVQSHDPVQPFFAARQRRMGRDIGTGTGDSLYQLLQKLFVDNRMFATVSCDTIYGVLGIANDAEDLKRMGIEADYSLKDRPDLVFMRTTRAILQKGDVDVLALSQYPKRLRDALPSWVPDWTSSIQRSFAWQATSDLFRFYSACKGKPLELTETNHEKVLGLKGFRVDVVEDVAGIWNIAGEAAGLHEKRLTYLAQIRLLCRLSHMKDKPIYPSLSRRLEAIWRIPIGDIEEDNIEGSRRATQALGAHYETCLRNLEHFEQWKAYTQTEFQLKHKVFEQSELRHTSGMYRLCMDRMTNKRPFITKDGYVGLGPRCMTPGDVVVVFCGATIPYVIRPMEEGSFRFIGECYCDGIMDGEIVDQRSKEDKEDFLLV</sequence>
<organism evidence="3 4">
    <name type="scientific">Westerdykella ornata</name>
    <dbReference type="NCBI Taxonomy" id="318751"/>
    <lineage>
        <taxon>Eukaryota</taxon>
        <taxon>Fungi</taxon>
        <taxon>Dikarya</taxon>
        <taxon>Ascomycota</taxon>
        <taxon>Pezizomycotina</taxon>
        <taxon>Dothideomycetes</taxon>
        <taxon>Pleosporomycetidae</taxon>
        <taxon>Pleosporales</taxon>
        <taxon>Sporormiaceae</taxon>
        <taxon>Westerdykella</taxon>
    </lineage>
</organism>
<dbReference type="AlphaFoldDB" id="A0A6A6JIC7"/>
<dbReference type="PANTHER" id="PTHR24148">
    <property type="entry name" value="ANKYRIN REPEAT DOMAIN-CONTAINING PROTEIN 39 HOMOLOG-RELATED"/>
    <property type="match status" value="1"/>
</dbReference>
<dbReference type="OrthoDB" id="2157530at2759"/>
<feature type="domain" description="Heterokaryon incompatibility" evidence="2">
    <location>
        <begin position="106"/>
        <end position="278"/>
    </location>
</feature>
<name>A0A6A6JIC7_WESOR</name>
<proteinExistence type="predicted"/>
<evidence type="ECO:0000313" key="4">
    <source>
        <dbReference type="Proteomes" id="UP000800097"/>
    </source>
</evidence>
<dbReference type="InterPro" id="IPR010730">
    <property type="entry name" value="HET"/>
</dbReference>
<dbReference type="InterPro" id="IPR052895">
    <property type="entry name" value="HetReg/Transcr_Mod"/>
</dbReference>
<dbReference type="Pfam" id="PF26639">
    <property type="entry name" value="Het-6_barrel"/>
    <property type="match status" value="1"/>
</dbReference>
<dbReference type="GeneID" id="54554129"/>
<evidence type="ECO:0000259" key="2">
    <source>
        <dbReference type="Pfam" id="PF06985"/>
    </source>
</evidence>
<dbReference type="EMBL" id="ML986495">
    <property type="protein sequence ID" value="KAF2275964.1"/>
    <property type="molecule type" value="Genomic_DNA"/>
</dbReference>
<gene>
    <name evidence="3" type="ORF">EI97DRAFT_458959</name>
</gene>
<protein>
    <submittedName>
        <fullName evidence="3">HET-domain-containing protein</fullName>
    </submittedName>
</protein>
<evidence type="ECO:0000313" key="3">
    <source>
        <dbReference type="EMBL" id="KAF2275964.1"/>
    </source>
</evidence>
<reference evidence="3" key="1">
    <citation type="journal article" date="2020" name="Stud. Mycol.">
        <title>101 Dothideomycetes genomes: a test case for predicting lifestyles and emergence of pathogens.</title>
        <authorList>
            <person name="Haridas S."/>
            <person name="Albert R."/>
            <person name="Binder M."/>
            <person name="Bloem J."/>
            <person name="Labutti K."/>
            <person name="Salamov A."/>
            <person name="Andreopoulos B."/>
            <person name="Baker S."/>
            <person name="Barry K."/>
            <person name="Bills G."/>
            <person name="Bluhm B."/>
            <person name="Cannon C."/>
            <person name="Castanera R."/>
            <person name="Culley D."/>
            <person name="Daum C."/>
            <person name="Ezra D."/>
            <person name="Gonzalez J."/>
            <person name="Henrissat B."/>
            <person name="Kuo A."/>
            <person name="Liang C."/>
            <person name="Lipzen A."/>
            <person name="Lutzoni F."/>
            <person name="Magnuson J."/>
            <person name="Mondo S."/>
            <person name="Nolan M."/>
            <person name="Ohm R."/>
            <person name="Pangilinan J."/>
            <person name="Park H.-J."/>
            <person name="Ramirez L."/>
            <person name="Alfaro M."/>
            <person name="Sun H."/>
            <person name="Tritt A."/>
            <person name="Yoshinaga Y."/>
            <person name="Zwiers L.-H."/>
            <person name="Turgeon B."/>
            <person name="Goodwin S."/>
            <person name="Spatafora J."/>
            <person name="Crous P."/>
            <person name="Grigoriev I."/>
        </authorList>
    </citation>
    <scope>NUCLEOTIDE SEQUENCE</scope>
    <source>
        <strain evidence="3">CBS 379.55</strain>
    </source>
</reference>
<accession>A0A6A6JIC7</accession>
<dbReference type="PANTHER" id="PTHR24148:SF73">
    <property type="entry name" value="HET DOMAIN PROTEIN (AFU_ORTHOLOGUE AFUA_8G01020)"/>
    <property type="match status" value="1"/>
</dbReference>
<dbReference type="Proteomes" id="UP000800097">
    <property type="component" value="Unassembled WGS sequence"/>
</dbReference>
<dbReference type="RefSeq" id="XP_033653503.1">
    <property type="nucleotide sequence ID" value="XM_033800954.1"/>
</dbReference>
<dbReference type="Pfam" id="PF06985">
    <property type="entry name" value="HET"/>
    <property type="match status" value="1"/>
</dbReference>
<feature type="region of interest" description="Disordered" evidence="1">
    <location>
        <begin position="1"/>
        <end position="33"/>
    </location>
</feature>
<keyword evidence="4" id="KW-1185">Reference proteome</keyword>
<evidence type="ECO:0000256" key="1">
    <source>
        <dbReference type="SAM" id="MobiDB-lite"/>
    </source>
</evidence>